<feature type="domain" description="DUF1996" evidence="2">
    <location>
        <begin position="33"/>
        <end position="276"/>
    </location>
</feature>
<evidence type="ECO:0000313" key="4">
    <source>
        <dbReference type="Proteomes" id="UP000650533"/>
    </source>
</evidence>
<gene>
    <name evidence="3" type="ORF">RhiXN_09827</name>
</gene>
<feature type="chain" id="PRO_5034979944" evidence="1">
    <location>
        <begin position="17"/>
        <end position="679"/>
    </location>
</feature>
<reference evidence="3" key="1">
    <citation type="submission" date="2020-05" db="EMBL/GenBank/DDBJ databases">
        <title>Evolutionary and genomic comparisons of hybrid uninucleate and nonhybrid Rhizoctonia fungi.</title>
        <authorList>
            <person name="Li C."/>
            <person name="Chen X."/>
        </authorList>
    </citation>
    <scope>NUCLEOTIDE SEQUENCE</scope>
    <source>
        <strain evidence="3">AG-1 IA</strain>
    </source>
</reference>
<dbReference type="GeneID" id="67032106"/>
<dbReference type="Proteomes" id="UP000650533">
    <property type="component" value="Chromosome 8"/>
</dbReference>
<dbReference type="AlphaFoldDB" id="A0A8H8NZ65"/>
<evidence type="ECO:0000256" key="1">
    <source>
        <dbReference type="SAM" id="SignalP"/>
    </source>
</evidence>
<dbReference type="PANTHER" id="PTHR43662">
    <property type="match status" value="1"/>
</dbReference>
<name>A0A8H8NZ65_9AGAM</name>
<accession>A0A8H8NZ65</accession>
<evidence type="ECO:0000313" key="3">
    <source>
        <dbReference type="EMBL" id="QRW22240.1"/>
    </source>
</evidence>
<feature type="domain" description="DUF1996" evidence="2">
    <location>
        <begin position="355"/>
        <end position="598"/>
    </location>
</feature>
<sequence length="679" mass="74709">MRTLSFALALLGSANAFFRLPCSTEPIIQARIDPIISPGRKPSNHVHTVHGAKNFASNSTYSTLRASSCTNCKVTQDLSNYWYPKLYFRDPKTKLFEPVGNGGLLVYYLQRGDGDVANGGPGLKAFPEGLKMISGNPRSRSKKFAAETGSQDELRERATKWACLRYTGGQTGYEGYGFPTTDCEAGFQARLHLPSCWDGKNVDSPDHVSHVAYLDRLDNGRCPSTHPVPFIHLFYEVTWDVHDFADRWTEADGWPFVWSTGDATGYSWHGDFQNGWDTQVLQTAIDTCNNPNDDTGSGVIEACKALVLQDDAVSKTCKAVPELTETIGGQLTKLPGPAADWNICRQAKQALERIDPIISPGQKPSNHVHTVHGAKNFRSNATYSSLRASSCTSCKVTQDLSNYWFPKLYFRDPKTKLFEPVGNGGLLVYYLNRGDADVFYGGPGLKAFPEGFKMISGNPRSRSKKFATETGSQEELRERATKWACLRYSAGLPGYEGYGFPTTDCEAGFQARLHMPSCWDGKNVDSADHMSHTAYLDRLDNGKCPSTHPVPLIHLFYEVTWDIHAFASRWTAADGWPFVWATGDPTGYSWHGDFQNGWETSVLQKAIDTCNNPNDDTINGIIEACKAFKLQDDVVGKACKAAPELTEAVDGKLAKLPGCNPIQAGPGDATLYSDSSCPV</sequence>
<dbReference type="KEGG" id="rsx:RhiXN_09827"/>
<dbReference type="InterPro" id="IPR018535">
    <property type="entry name" value="DUF1996"/>
</dbReference>
<feature type="signal peptide" evidence="1">
    <location>
        <begin position="1"/>
        <end position="16"/>
    </location>
</feature>
<keyword evidence="1" id="KW-0732">Signal</keyword>
<organism evidence="3 4">
    <name type="scientific">Rhizoctonia solani</name>
    <dbReference type="NCBI Taxonomy" id="456999"/>
    <lineage>
        <taxon>Eukaryota</taxon>
        <taxon>Fungi</taxon>
        <taxon>Dikarya</taxon>
        <taxon>Basidiomycota</taxon>
        <taxon>Agaricomycotina</taxon>
        <taxon>Agaricomycetes</taxon>
        <taxon>Cantharellales</taxon>
        <taxon>Ceratobasidiaceae</taxon>
        <taxon>Rhizoctonia</taxon>
    </lineage>
</organism>
<dbReference type="EMBL" id="CP059665">
    <property type="protein sequence ID" value="QRW22240.1"/>
    <property type="molecule type" value="Genomic_DNA"/>
</dbReference>
<proteinExistence type="predicted"/>
<dbReference type="RefSeq" id="XP_043182477.1">
    <property type="nucleotide sequence ID" value="XM_043329643.1"/>
</dbReference>
<evidence type="ECO:0000259" key="2">
    <source>
        <dbReference type="Pfam" id="PF09362"/>
    </source>
</evidence>
<dbReference type="PANTHER" id="PTHR43662:SF3">
    <property type="entry name" value="DOMAIN PROTEIN, PUTATIVE (AFU_ORTHOLOGUE AFUA_6G11970)-RELATED"/>
    <property type="match status" value="1"/>
</dbReference>
<protein>
    <submittedName>
        <fullName evidence="3">WSC domain protein</fullName>
    </submittedName>
</protein>
<dbReference type="Pfam" id="PF09362">
    <property type="entry name" value="DUF1996"/>
    <property type="match status" value="2"/>
</dbReference>